<dbReference type="PROSITE" id="PS51500">
    <property type="entry name" value="SIN"/>
    <property type="match status" value="1"/>
</dbReference>
<dbReference type="GO" id="GO:0003677">
    <property type="term" value="F:DNA binding"/>
    <property type="evidence" value="ECO:0007669"/>
    <property type="project" value="UniProtKB-KW"/>
</dbReference>
<dbReference type="Pfam" id="PF08671">
    <property type="entry name" value="SinI"/>
    <property type="match status" value="1"/>
</dbReference>
<dbReference type="RefSeq" id="WP_166152209.1">
    <property type="nucleotide sequence ID" value="NZ_JAAOIW010000006.1"/>
</dbReference>
<accession>A0ABX0J6F0</accession>
<dbReference type="SUPFAM" id="SSF47406">
    <property type="entry name" value="SinR repressor dimerisation domain-like"/>
    <property type="match status" value="1"/>
</dbReference>
<reference evidence="2" key="1">
    <citation type="submission" date="2020-03" db="EMBL/GenBank/DDBJ databases">
        <title>Draft sequencing of Paenibacilllus sp. S3N08.</title>
        <authorList>
            <person name="Kim D.-U."/>
        </authorList>
    </citation>
    <scope>NUCLEOTIDE SEQUENCE</scope>
    <source>
        <strain evidence="2">S3N08</strain>
    </source>
</reference>
<evidence type="ECO:0000313" key="2">
    <source>
        <dbReference type="EMBL" id="NHN31934.1"/>
    </source>
</evidence>
<name>A0ABX0J6F0_9BACL</name>
<dbReference type="EMBL" id="JAAOIW010000006">
    <property type="protein sequence ID" value="NHN31934.1"/>
    <property type="molecule type" value="Genomic_DNA"/>
</dbReference>
<dbReference type="InterPro" id="IPR010981">
    <property type="entry name" value="SinR/SinI_dimer_dom"/>
</dbReference>
<evidence type="ECO:0000313" key="3">
    <source>
        <dbReference type="Proteomes" id="UP001165962"/>
    </source>
</evidence>
<keyword evidence="3" id="KW-1185">Reference proteome</keyword>
<sequence length="49" mass="5816">MYLSTPITPMKNLDENWIQLMIAARNMGVSKEEVLHFIRQLKKQNKSRL</sequence>
<feature type="domain" description="Sin" evidence="1">
    <location>
        <begin position="4"/>
        <end position="42"/>
    </location>
</feature>
<keyword evidence="2" id="KW-0238">DNA-binding</keyword>
<evidence type="ECO:0000259" key="1">
    <source>
        <dbReference type="PROSITE" id="PS51500"/>
    </source>
</evidence>
<protein>
    <submittedName>
        <fullName evidence="2">DNA-binding anti-repressor SinI</fullName>
    </submittedName>
</protein>
<dbReference type="InterPro" id="IPR036281">
    <property type="entry name" value="SinR/SinI_dimer_dom_sf"/>
</dbReference>
<organism evidence="2 3">
    <name type="scientific">Paenibacillus agricola</name>
    <dbReference type="NCBI Taxonomy" id="2716264"/>
    <lineage>
        <taxon>Bacteria</taxon>
        <taxon>Bacillati</taxon>
        <taxon>Bacillota</taxon>
        <taxon>Bacilli</taxon>
        <taxon>Bacillales</taxon>
        <taxon>Paenibacillaceae</taxon>
        <taxon>Paenibacillus</taxon>
    </lineage>
</organism>
<gene>
    <name evidence="2" type="primary">sinI</name>
    <name evidence="2" type="ORF">G9U52_19025</name>
</gene>
<comment type="caution">
    <text evidence="2">The sequence shown here is derived from an EMBL/GenBank/DDBJ whole genome shotgun (WGS) entry which is preliminary data.</text>
</comment>
<dbReference type="Proteomes" id="UP001165962">
    <property type="component" value="Unassembled WGS sequence"/>
</dbReference>
<proteinExistence type="predicted"/>